<feature type="binding site" evidence="3 4">
    <location>
        <position position="13"/>
    </location>
    <ligand>
        <name>substrate</name>
    </ligand>
</feature>
<keyword evidence="2 3" id="KW-0413">Isomerase</keyword>
<dbReference type="Pfam" id="PF00731">
    <property type="entry name" value="AIRC"/>
    <property type="match status" value="1"/>
</dbReference>
<dbReference type="EMBL" id="QNBE01000038">
    <property type="protein sequence ID" value="RKX70475.1"/>
    <property type="molecule type" value="Genomic_DNA"/>
</dbReference>
<dbReference type="UniPathway" id="UPA00074">
    <property type="reaction ID" value="UER00943"/>
</dbReference>
<feature type="binding site" evidence="3 4">
    <location>
        <position position="10"/>
    </location>
    <ligand>
        <name>substrate</name>
    </ligand>
</feature>
<evidence type="ECO:0000256" key="4">
    <source>
        <dbReference type="PIRSR" id="PIRSR001338-1"/>
    </source>
</evidence>
<comment type="caution">
    <text evidence="6">The sequence shown here is derived from an EMBL/GenBank/DDBJ whole genome shotgun (WGS) entry which is preliminary data.</text>
</comment>
<dbReference type="GO" id="GO:0006189">
    <property type="term" value="P:'de novo' IMP biosynthetic process"/>
    <property type="evidence" value="ECO:0007669"/>
    <property type="project" value="UniProtKB-UniRule"/>
</dbReference>
<protein>
    <recommendedName>
        <fullName evidence="3">N5-carboxyaminoimidazole ribonucleotide mutase</fullName>
        <shortName evidence="3">N5-CAIR mutase</shortName>
        <ecNumber evidence="3">5.4.99.18</ecNumber>
    </recommendedName>
    <alternativeName>
        <fullName evidence="3">5-(carboxyamino)imidazole ribonucleotide mutase</fullName>
    </alternativeName>
</protein>
<dbReference type="InterPro" id="IPR033747">
    <property type="entry name" value="PurE_ClassI"/>
</dbReference>
<feature type="binding site" evidence="3 4">
    <location>
        <position position="40"/>
    </location>
    <ligand>
        <name>substrate</name>
    </ligand>
</feature>
<comment type="pathway">
    <text evidence="3">Purine metabolism; IMP biosynthesis via de novo pathway; 5-amino-1-(5-phospho-D-ribosyl)imidazole-4-carboxylate from 5-amino-1-(5-phospho-D-ribosyl)imidazole (N5-CAIR route): step 2/2.</text>
</comment>
<dbReference type="GO" id="GO:0016829">
    <property type="term" value="F:lyase activity"/>
    <property type="evidence" value="ECO:0007669"/>
    <property type="project" value="UniProtKB-KW"/>
</dbReference>
<comment type="catalytic activity">
    <reaction evidence="3">
        <text>5-carboxyamino-1-(5-phospho-D-ribosyl)imidazole + H(+) = 5-amino-1-(5-phospho-D-ribosyl)imidazole-4-carboxylate</text>
        <dbReference type="Rhea" id="RHEA:13193"/>
        <dbReference type="ChEBI" id="CHEBI:15378"/>
        <dbReference type="ChEBI" id="CHEBI:58730"/>
        <dbReference type="ChEBI" id="CHEBI:77657"/>
        <dbReference type="EC" id="5.4.99.18"/>
    </reaction>
</comment>
<dbReference type="Proteomes" id="UP000268469">
    <property type="component" value="Unassembled WGS sequence"/>
</dbReference>
<reference evidence="6 7" key="1">
    <citation type="submission" date="2018-06" db="EMBL/GenBank/DDBJ databases">
        <title>Extensive metabolic versatility and redundancy in microbially diverse, dynamic hydrothermal sediments.</title>
        <authorList>
            <person name="Dombrowski N."/>
            <person name="Teske A."/>
            <person name="Baker B.J."/>
        </authorList>
    </citation>
    <scope>NUCLEOTIDE SEQUENCE [LARGE SCALE GENOMIC DNA]</scope>
    <source>
        <strain evidence="6">B36_G15</strain>
    </source>
</reference>
<dbReference type="NCBIfam" id="TIGR01162">
    <property type="entry name" value="purE"/>
    <property type="match status" value="1"/>
</dbReference>
<dbReference type="PANTHER" id="PTHR23046">
    <property type="entry name" value="PHOSPHORIBOSYLAMINOIMIDAZOLE CARBOXYLASE CATALYTIC SUBUNIT"/>
    <property type="match status" value="1"/>
</dbReference>
<name>A0A660SI17_UNCW3</name>
<evidence type="ECO:0000313" key="7">
    <source>
        <dbReference type="Proteomes" id="UP000268469"/>
    </source>
</evidence>
<dbReference type="SMART" id="SM01001">
    <property type="entry name" value="AIRC"/>
    <property type="match status" value="1"/>
</dbReference>
<dbReference type="EC" id="5.4.99.18" evidence="3"/>
<dbReference type="GO" id="GO:0034023">
    <property type="term" value="F:5-(carboxyamino)imidazole ribonucleotide mutase activity"/>
    <property type="evidence" value="ECO:0007669"/>
    <property type="project" value="UniProtKB-UniRule"/>
</dbReference>
<dbReference type="PIRSF" id="PIRSF001338">
    <property type="entry name" value="AIR_carboxylase"/>
    <property type="match status" value="1"/>
</dbReference>
<comment type="function">
    <text evidence="3">Catalyzes the conversion of N5-carboxyaminoimidazole ribonucleotide (N5-CAIR) to 4-carboxy-5-aminoimidazole ribonucleotide (CAIR).</text>
</comment>
<sequence length="131" mass="13777">MAKIAIVMGSKSDEKFMEGAITIMKEKGVDHEVFILSAHRQPEAVREFARSAKEKGFKVIIAGAGYAAHLPGMIAAYTDLPVLGVPLPTSDLRGVDSLLSIIQMPKGVPVATFGIGSAGAKNAALFALKLI</sequence>
<accession>A0A660SI17</accession>
<keyword evidence="1 3" id="KW-0658">Purine biosynthesis</keyword>
<dbReference type="Gene3D" id="3.40.50.1970">
    <property type="match status" value="1"/>
</dbReference>
<dbReference type="AlphaFoldDB" id="A0A660SI17"/>
<proteinExistence type="inferred from homology"/>
<evidence type="ECO:0000256" key="2">
    <source>
        <dbReference type="ARBA" id="ARBA00023235"/>
    </source>
</evidence>
<gene>
    <name evidence="3 6" type="primary">purE</name>
    <name evidence="6" type="ORF">DRP53_04830</name>
</gene>
<dbReference type="PANTHER" id="PTHR23046:SF2">
    <property type="entry name" value="PHOSPHORIBOSYLAMINOIMIDAZOLE CARBOXYLASE"/>
    <property type="match status" value="1"/>
</dbReference>
<evidence type="ECO:0000256" key="1">
    <source>
        <dbReference type="ARBA" id="ARBA00022755"/>
    </source>
</evidence>
<keyword evidence="6" id="KW-0456">Lyase</keyword>
<dbReference type="HAMAP" id="MF_01929">
    <property type="entry name" value="PurE_classI"/>
    <property type="match status" value="1"/>
</dbReference>
<dbReference type="SUPFAM" id="SSF52255">
    <property type="entry name" value="N5-CAIR mutase (phosphoribosylaminoimidazole carboxylase, PurE)"/>
    <property type="match status" value="1"/>
</dbReference>
<comment type="similarity">
    <text evidence="3">Belongs to the AIR carboxylase family. Class I subfamily.</text>
</comment>
<evidence type="ECO:0000259" key="5">
    <source>
        <dbReference type="SMART" id="SM01001"/>
    </source>
</evidence>
<dbReference type="InterPro" id="IPR024694">
    <property type="entry name" value="PurE_prokaryotes"/>
</dbReference>
<dbReference type="InterPro" id="IPR000031">
    <property type="entry name" value="PurE_dom"/>
</dbReference>
<feature type="domain" description="PurE" evidence="5">
    <location>
        <begin position="2"/>
        <end position="131"/>
    </location>
</feature>
<organism evidence="6 7">
    <name type="scientific">candidate division WOR-3 bacterium</name>
    <dbReference type="NCBI Taxonomy" id="2052148"/>
    <lineage>
        <taxon>Bacteria</taxon>
        <taxon>Bacteria division WOR-3</taxon>
    </lineage>
</organism>
<evidence type="ECO:0000256" key="3">
    <source>
        <dbReference type="HAMAP-Rule" id="MF_01929"/>
    </source>
</evidence>
<evidence type="ECO:0000313" key="6">
    <source>
        <dbReference type="EMBL" id="RKX70475.1"/>
    </source>
</evidence>